<dbReference type="OrthoDB" id="10000687at2759"/>
<protein>
    <submittedName>
        <fullName evidence="4">Tumor protein D54</fullName>
    </submittedName>
</protein>
<evidence type="ECO:0000313" key="4">
    <source>
        <dbReference type="EMBL" id="KAF0289626.1"/>
    </source>
</evidence>
<feature type="compositionally biased region" description="Polar residues" evidence="3">
    <location>
        <begin position="1"/>
        <end position="15"/>
    </location>
</feature>
<dbReference type="PANTHER" id="PTHR19307:SF14">
    <property type="entry name" value="TUMOR PROTEIN D52"/>
    <property type="match status" value="1"/>
</dbReference>
<dbReference type="Proteomes" id="UP000440578">
    <property type="component" value="Unassembled WGS sequence"/>
</dbReference>
<dbReference type="AlphaFoldDB" id="A0A6A4V4U0"/>
<evidence type="ECO:0000313" key="5">
    <source>
        <dbReference type="Proteomes" id="UP000440578"/>
    </source>
</evidence>
<feature type="compositionally biased region" description="Low complexity" evidence="3">
    <location>
        <begin position="179"/>
        <end position="193"/>
    </location>
</feature>
<name>A0A6A4V4U0_AMPAM</name>
<evidence type="ECO:0000256" key="3">
    <source>
        <dbReference type="SAM" id="MobiDB-lite"/>
    </source>
</evidence>
<evidence type="ECO:0000256" key="1">
    <source>
        <dbReference type="ARBA" id="ARBA00005702"/>
    </source>
</evidence>
<reference evidence="4 5" key="1">
    <citation type="submission" date="2019-07" db="EMBL/GenBank/DDBJ databases">
        <title>Draft genome assembly of a fouling barnacle, Amphibalanus amphitrite (Darwin, 1854): The first reference genome for Thecostraca.</title>
        <authorList>
            <person name="Kim W."/>
        </authorList>
    </citation>
    <scope>NUCLEOTIDE SEQUENCE [LARGE SCALE GENOMIC DNA]</scope>
    <source>
        <strain evidence="4">SNU_AA5</strain>
        <tissue evidence="4">Soma without cirri and trophi</tissue>
    </source>
</reference>
<gene>
    <name evidence="4" type="primary">TPD52L2_0</name>
    <name evidence="4" type="ORF">FJT64_012182</name>
</gene>
<keyword evidence="5" id="KW-1185">Reference proteome</keyword>
<evidence type="ECO:0000256" key="2">
    <source>
        <dbReference type="ARBA" id="ARBA00023054"/>
    </source>
</evidence>
<feature type="region of interest" description="Disordered" evidence="3">
    <location>
        <begin position="1"/>
        <end position="36"/>
    </location>
</feature>
<comment type="caution">
    <text evidence="4">The sequence shown here is derived from an EMBL/GenBank/DDBJ whole genome shotgun (WGS) entry which is preliminary data.</text>
</comment>
<comment type="similarity">
    <text evidence="1">Belongs to the TPD52 family.</text>
</comment>
<keyword evidence="2" id="KW-0175">Coiled coil</keyword>
<organism evidence="4 5">
    <name type="scientific">Amphibalanus amphitrite</name>
    <name type="common">Striped barnacle</name>
    <name type="synonym">Balanus amphitrite</name>
    <dbReference type="NCBI Taxonomy" id="1232801"/>
    <lineage>
        <taxon>Eukaryota</taxon>
        <taxon>Metazoa</taxon>
        <taxon>Ecdysozoa</taxon>
        <taxon>Arthropoda</taxon>
        <taxon>Crustacea</taxon>
        <taxon>Multicrustacea</taxon>
        <taxon>Cirripedia</taxon>
        <taxon>Thoracica</taxon>
        <taxon>Thoracicalcarea</taxon>
        <taxon>Balanomorpha</taxon>
        <taxon>Balanoidea</taxon>
        <taxon>Balanidae</taxon>
        <taxon>Amphibalaninae</taxon>
        <taxon>Amphibalanus</taxon>
    </lineage>
</organism>
<sequence>MSTPATEMPATSPSADSGVVDAFSALSPEEQERQREEWKQDLARIEEDIVLMRETLSAKIKEAQELKHKLGITMWSEFTDDVNQGLKNVRESQAYHKVTDTISEIQHAVTEAPLYQAVAGKLEQAQHTPAYQRTEAALKTTTEKASGLLAGLGAKLTEARDSPTVKSLEERVGTMVTTVKSKVTSSRSNSTQSFDEALKEAEAAKRQAESAAPPPTVAEEKTPQ</sequence>
<accession>A0A6A4V4U0</accession>
<dbReference type="GO" id="GO:0005737">
    <property type="term" value="C:cytoplasm"/>
    <property type="evidence" value="ECO:0007669"/>
    <property type="project" value="TreeGrafter"/>
</dbReference>
<proteinExistence type="inferred from homology"/>
<dbReference type="EMBL" id="VIIS01002022">
    <property type="protein sequence ID" value="KAF0289626.1"/>
    <property type="molecule type" value="Genomic_DNA"/>
</dbReference>
<dbReference type="InterPro" id="IPR007327">
    <property type="entry name" value="TPD52"/>
</dbReference>
<dbReference type="Pfam" id="PF04201">
    <property type="entry name" value="TPD52"/>
    <property type="match status" value="1"/>
</dbReference>
<dbReference type="PANTHER" id="PTHR19307">
    <property type="entry name" value="TUMOR PROTEIN D52"/>
    <property type="match status" value="1"/>
</dbReference>
<feature type="compositionally biased region" description="Basic and acidic residues" evidence="3">
    <location>
        <begin position="196"/>
        <end position="208"/>
    </location>
</feature>
<feature type="region of interest" description="Disordered" evidence="3">
    <location>
        <begin position="179"/>
        <end position="224"/>
    </location>
</feature>